<dbReference type="RefSeq" id="XP_052903996.1">
    <property type="nucleotide sequence ID" value="XM_053049825.1"/>
</dbReference>
<dbReference type="InterPro" id="IPR003591">
    <property type="entry name" value="Leu-rich_rpt_typical-subtyp"/>
</dbReference>
<sequence length="715" mass="81423">MKASLTVLKIFCTVYICMVSATAEIHQTASSDDSDIVDSYDLHPGRSPLTSSSSSENESDYSINPELLKVALDTSIVPSGRLCQTIPEEGSLSEEEPLPEEKSIKEEIVREEKETNNAEEKETKEARKEETNNAVKSEIKPTPAPRPRKVHNSIILDSPDVSDDDTEVDKRSRHVNFDDAPEKEQTNIDSLESLLKKRSLLSEHKNVLMFVGESEFPVIESKAPVKVLVFHNCKFTEIPEIIYTFTELYSLTFVGCAIKKLPEEMHRFPNLSKVQVTNCIDLKALPPLLFECPQLTDLSVTGCSLTSLPDHIGVAELIHLNVSNNKITALPDTISSLAKLVTLNASGNQLTYLPNNLPDLISLRVIDLSHNKIAFTKKDNKIFSAILEVIPKEYYLHSQGREKIIKESIPLPRLEVANLSHNKLEYIPCIFFVSDYIKNLDFSHNQIETVDRLADYLLRSQGFNYLDLRENPYLQEYGNMLDEIGFRELFWLFNRKVLLSNSTLDILSAPITKADAYDILTIRTLEDNLWNFSKVKRIRERSMVKFEKEKDPAHFQECALRYKINEYLLTIKQNVASSLFSFPVYSNSSNVLGLGRYWSYVMEDEIGPGNSKIWAWMGPPYPYEVKGLEDPFFQSIGNAILAFYTRFTVRVAADYIRNKINAEPTAVKAVIRYVHYNHAEHKYASLFTYNPEPMVYAEISTECAILLLKTFDYIS</sequence>
<organism evidence="5 6">
    <name type="scientific">Nematocida ausubeli (strain ATCC PRA-371 / ERTm2)</name>
    <name type="common">Nematode killer fungus</name>
    <dbReference type="NCBI Taxonomy" id="1913371"/>
    <lineage>
        <taxon>Eukaryota</taxon>
        <taxon>Fungi</taxon>
        <taxon>Fungi incertae sedis</taxon>
        <taxon>Microsporidia</taxon>
        <taxon>Nematocida</taxon>
    </lineage>
</organism>
<evidence type="ECO:0000256" key="1">
    <source>
        <dbReference type="ARBA" id="ARBA00022614"/>
    </source>
</evidence>
<dbReference type="HOGENOM" id="CLU_386392_0_0_1"/>
<evidence type="ECO:0000313" key="6">
    <source>
        <dbReference type="Proteomes" id="UP000054524"/>
    </source>
</evidence>
<gene>
    <name evidence="5" type="ORF">NESG_02215</name>
</gene>
<evidence type="ECO:0000256" key="2">
    <source>
        <dbReference type="ARBA" id="ARBA00022737"/>
    </source>
</evidence>
<feature type="region of interest" description="Disordered" evidence="3">
    <location>
        <begin position="87"/>
        <end position="150"/>
    </location>
</feature>
<dbReference type="PANTHER" id="PTHR48051:SF1">
    <property type="entry name" value="RAS SUPPRESSOR PROTEIN 1"/>
    <property type="match status" value="1"/>
</dbReference>
<dbReference type="PANTHER" id="PTHR48051">
    <property type="match status" value="1"/>
</dbReference>
<feature type="compositionally biased region" description="Basic and acidic residues" evidence="3">
    <location>
        <begin position="99"/>
        <end position="131"/>
    </location>
</feature>
<reference evidence="5 6" key="1">
    <citation type="journal article" date="2014" name="Genome Announc.">
        <title>Genome Sequence of the Microsporidian Species Nematocida sp1 Strain ERTm6 (ATCC PRA-372).</title>
        <authorList>
            <person name="Bakowski M.A."/>
            <person name="Priest M."/>
            <person name="Young S."/>
            <person name="Cuomo C.A."/>
            <person name="Troemel E.R."/>
        </authorList>
    </citation>
    <scope>NUCLEOTIDE SEQUENCE [LARGE SCALE GENOMIC DNA]</scope>
    <source>
        <strain evidence="5 6">ERTm6</strain>
    </source>
</reference>
<dbReference type="PROSITE" id="PS51450">
    <property type="entry name" value="LRR"/>
    <property type="match status" value="1"/>
</dbReference>
<evidence type="ECO:0000256" key="4">
    <source>
        <dbReference type="SAM" id="SignalP"/>
    </source>
</evidence>
<name>A0A086IZX3_NEMA1</name>
<keyword evidence="4" id="KW-0732">Signal</keyword>
<dbReference type="SUPFAM" id="SSF52058">
    <property type="entry name" value="L domain-like"/>
    <property type="match status" value="1"/>
</dbReference>
<feature type="region of interest" description="Disordered" evidence="3">
    <location>
        <begin position="29"/>
        <end position="61"/>
    </location>
</feature>
<protein>
    <submittedName>
        <fullName evidence="5">Uncharacterized protein</fullName>
    </submittedName>
</protein>
<dbReference type="EMBL" id="AKIJ01000005">
    <property type="protein sequence ID" value="KFG25441.1"/>
    <property type="molecule type" value="Genomic_DNA"/>
</dbReference>
<comment type="caution">
    <text evidence="5">The sequence shown here is derived from an EMBL/GenBank/DDBJ whole genome shotgun (WGS) entry which is preliminary data.</text>
</comment>
<dbReference type="GeneID" id="77677188"/>
<keyword evidence="1" id="KW-0433">Leucine-rich repeat</keyword>
<dbReference type="InterPro" id="IPR001611">
    <property type="entry name" value="Leu-rich_rpt"/>
</dbReference>
<dbReference type="AlphaFoldDB" id="A0A086IZX3"/>
<evidence type="ECO:0000256" key="3">
    <source>
        <dbReference type="SAM" id="MobiDB-lite"/>
    </source>
</evidence>
<evidence type="ECO:0000313" key="5">
    <source>
        <dbReference type="EMBL" id="KFG25441.1"/>
    </source>
</evidence>
<dbReference type="Pfam" id="PF13855">
    <property type="entry name" value="LRR_8"/>
    <property type="match status" value="1"/>
</dbReference>
<dbReference type="Gene3D" id="3.80.10.10">
    <property type="entry name" value="Ribonuclease Inhibitor"/>
    <property type="match status" value="2"/>
</dbReference>
<feature type="chain" id="PRO_5001807785" evidence="4">
    <location>
        <begin position="24"/>
        <end position="715"/>
    </location>
</feature>
<keyword evidence="6" id="KW-1185">Reference proteome</keyword>
<dbReference type="InterPro" id="IPR032675">
    <property type="entry name" value="LRR_dom_sf"/>
</dbReference>
<proteinExistence type="predicted"/>
<feature type="signal peptide" evidence="4">
    <location>
        <begin position="1"/>
        <end position="23"/>
    </location>
</feature>
<dbReference type="SMART" id="SM00364">
    <property type="entry name" value="LRR_BAC"/>
    <property type="match status" value="3"/>
</dbReference>
<keyword evidence="2" id="KW-0677">Repeat</keyword>
<feature type="compositionally biased region" description="Low complexity" evidence="3">
    <location>
        <begin position="47"/>
        <end position="61"/>
    </location>
</feature>
<dbReference type="SMART" id="SM00369">
    <property type="entry name" value="LRR_TYP"/>
    <property type="match status" value="3"/>
</dbReference>
<dbReference type="InterPro" id="IPR050216">
    <property type="entry name" value="LRR_domain-containing"/>
</dbReference>
<dbReference type="Proteomes" id="UP000054524">
    <property type="component" value="Unassembled WGS sequence"/>
</dbReference>
<accession>A0A086IZX3</accession>
<dbReference type="GO" id="GO:0005737">
    <property type="term" value="C:cytoplasm"/>
    <property type="evidence" value="ECO:0007669"/>
    <property type="project" value="TreeGrafter"/>
</dbReference>